<gene>
    <name evidence="3" type="ORF">SHERM_04194</name>
</gene>
<dbReference type="InterPro" id="IPR025724">
    <property type="entry name" value="GAG-pre-integrase_dom"/>
</dbReference>
<dbReference type="InterPro" id="IPR054722">
    <property type="entry name" value="PolX-like_BBD"/>
</dbReference>
<sequence length="350" mass="39298">METNTSRMVTLNGSNYHLWKGKMEDLLYVKDYYLPVFTDEKPSDKPNKEWELCHRDAVNVACQETSWVINSGASIHVTSRRDFFRSYTPGDYGSVRMENDGIAKAVGMGDVHLETENGNTLVLRGVKHVPNIRMNLISTGKLDDEGFCNTFRDGKWKLAKGSLIVARGQKYSSLYVMNVKIVDPMINAVDDERTVELWHNRLSHMSEKGLTVLAKKNLLPDPVPIPTVYPDQGGAAPETNIGPANGDVLSGDVPTVDDVEPSDEVEEGEKYVVFSDSQSAIHLSKNSSFHSRSKHIEVRYHWIRNVLESKELHLAKVHTSENGADMMTKTLPKEKLEVCRRRAGLLEPTT</sequence>
<dbReference type="OrthoDB" id="1935999at2759"/>
<evidence type="ECO:0000313" key="3">
    <source>
        <dbReference type="EMBL" id="CAA0837196.1"/>
    </source>
</evidence>
<dbReference type="EMBL" id="CACSLK010030184">
    <property type="protein sequence ID" value="CAA0837196.1"/>
    <property type="molecule type" value="Genomic_DNA"/>
</dbReference>
<evidence type="ECO:0000259" key="2">
    <source>
        <dbReference type="Pfam" id="PF22936"/>
    </source>
</evidence>
<keyword evidence="4" id="KW-1185">Reference proteome</keyword>
<protein>
    <submittedName>
        <fullName evidence="3">Uncharacterized mitochondrial protein AtMg00300</fullName>
    </submittedName>
</protein>
<accession>A0A9N7NKG7</accession>
<evidence type="ECO:0000313" key="4">
    <source>
        <dbReference type="Proteomes" id="UP001153555"/>
    </source>
</evidence>
<dbReference type="Pfam" id="PF22936">
    <property type="entry name" value="Pol_BBD"/>
    <property type="match status" value="1"/>
</dbReference>
<name>A0A9N7NKG7_STRHE</name>
<comment type="caution">
    <text evidence="3">The sequence shown here is derived from an EMBL/GenBank/DDBJ whole genome shotgun (WGS) entry which is preliminary data.</text>
</comment>
<feature type="domain" description="Retrovirus-related Pol polyprotein from transposon TNT 1-94-like beta-barrel" evidence="2">
    <location>
        <begin position="67"/>
        <end position="147"/>
    </location>
</feature>
<dbReference type="PANTHER" id="PTHR47592:SF31">
    <property type="entry name" value="ZINC FINGER, CCHC-TYPE-RELATED"/>
    <property type="match status" value="1"/>
</dbReference>
<dbReference type="CDD" id="cd09272">
    <property type="entry name" value="RNase_HI_RT_Ty1"/>
    <property type="match status" value="1"/>
</dbReference>
<reference evidence="3" key="1">
    <citation type="submission" date="2019-12" db="EMBL/GenBank/DDBJ databases">
        <authorList>
            <person name="Scholes J."/>
        </authorList>
    </citation>
    <scope>NUCLEOTIDE SEQUENCE</scope>
</reference>
<organism evidence="3 4">
    <name type="scientific">Striga hermonthica</name>
    <name type="common">Purple witchweed</name>
    <name type="synonym">Buchnera hermonthica</name>
    <dbReference type="NCBI Taxonomy" id="68872"/>
    <lineage>
        <taxon>Eukaryota</taxon>
        <taxon>Viridiplantae</taxon>
        <taxon>Streptophyta</taxon>
        <taxon>Embryophyta</taxon>
        <taxon>Tracheophyta</taxon>
        <taxon>Spermatophyta</taxon>
        <taxon>Magnoliopsida</taxon>
        <taxon>eudicotyledons</taxon>
        <taxon>Gunneridae</taxon>
        <taxon>Pentapetalae</taxon>
        <taxon>asterids</taxon>
        <taxon>lamiids</taxon>
        <taxon>Lamiales</taxon>
        <taxon>Orobanchaceae</taxon>
        <taxon>Buchnereae</taxon>
        <taxon>Striga</taxon>
    </lineage>
</organism>
<feature type="domain" description="GAG-pre-integrase" evidence="1">
    <location>
        <begin position="174"/>
        <end position="220"/>
    </location>
</feature>
<dbReference type="Pfam" id="PF13976">
    <property type="entry name" value="gag_pre-integrs"/>
    <property type="match status" value="1"/>
</dbReference>
<dbReference type="Proteomes" id="UP001153555">
    <property type="component" value="Unassembled WGS sequence"/>
</dbReference>
<proteinExistence type="predicted"/>
<evidence type="ECO:0000259" key="1">
    <source>
        <dbReference type="Pfam" id="PF13976"/>
    </source>
</evidence>
<dbReference type="PANTHER" id="PTHR47592">
    <property type="entry name" value="PBF68 PROTEIN"/>
    <property type="match status" value="1"/>
</dbReference>
<dbReference type="AlphaFoldDB" id="A0A9N7NKG7"/>